<reference evidence="9 10" key="1">
    <citation type="submission" date="2009-01" db="EMBL/GenBank/DDBJ databases">
        <authorList>
            <person name="Fulton L."/>
            <person name="Clifton S."/>
            <person name="Fulton B."/>
            <person name="Xu J."/>
            <person name="Minx P."/>
            <person name="Pepin K.H."/>
            <person name="Johnson M."/>
            <person name="Bhonagiri V."/>
            <person name="Nash W.E."/>
            <person name="Mardis E.R."/>
            <person name="Wilson R.K."/>
        </authorList>
    </citation>
    <scope>NUCLEOTIDE SEQUENCE [LARGE SCALE GENOMIC DNA]</scope>
    <source>
        <strain evidence="9 10">DSM 15981</strain>
    </source>
</reference>
<dbReference type="EMBL" id="ACCJ01000254">
    <property type="protein sequence ID" value="EEG54590.1"/>
    <property type="molecule type" value="Genomic_DNA"/>
</dbReference>
<reference evidence="9 10" key="2">
    <citation type="submission" date="2009-02" db="EMBL/GenBank/DDBJ databases">
        <title>Draft genome sequence of Clostridium asparagiforme (DSM 15981).</title>
        <authorList>
            <person name="Sudarsanam P."/>
            <person name="Ley R."/>
            <person name="Guruge J."/>
            <person name="Turnbaugh P.J."/>
            <person name="Mahowald M."/>
            <person name="Liep D."/>
            <person name="Gordon J."/>
        </authorList>
    </citation>
    <scope>NUCLEOTIDE SEQUENCE [LARGE SCALE GENOMIC DNA]</scope>
    <source>
        <strain evidence="9 10">DSM 15981</strain>
    </source>
</reference>
<evidence type="ECO:0000256" key="4">
    <source>
        <dbReference type="ARBA" id="ARBA00022485"/>
    </source>
</evidence>
<proteinExistence type="predicted"/>
<dbReference type="AlphaFoldDB" id="C0D250"/>
<name>C0D250_9FIRM</name>
<dbReference type="PROSITE" id="PS00198">
    <property type="entry name" value="4FE4S_FER_1"/>
    <property type="match status" value="2"/>
</dbReference>
<dbReference type="InterPro" id="IPR017900">
    <property type="entry name" value="4Fe4S_Fe_S_CS"/>
</dbReference>
<dbReference type="SUPFAM" id="SSF54862">
    <property type="entry name" value="4Fe-4S ferredoxins"/>
    <property type="match status" value="1"/>
</dbReference>
<dbReference type="InterPro" id="IPR017896">
    <property type="entry name" value="4Fe4S_Fe-S-bd"/>
</dbReference>
<evidence type="ECO:0000256" key="1">
    <source>
        <dbReference type="ARBA" id="ARBA00001966"/>
    </source>
</evidence>
<dbReference type="PANTHER" id="PTHR24960">
    <property type="entry name" value="PHOTOSYSTEM I IRON-SULFUR CENTER-RELATED"/>
    <property type="match status" value="1"/>
</dbReference>
<keyword evidence="7" id="KW-0411">Iron-sulfur</keyword>
<dbReference type="PROSITE" id="PS51379">
    <property type="entry name" value="4FE4S_FER_2"/>
    <property type="match status" value="2"/>
</dbReference>
<keyword evidence="4" id="KW-0004">4Fe-4S</keyword>
<dbReference type="NCBIfam" id="NF038196">
    <property type="entry name" value="ferrodoxin_EFR1"/>
    <property type="match status" value="1"/>
</dbReference>
<evidence type="ECO:0000259" key="8">
    <source>
        <dbReference type="PROSITE" id="PS51379"/>
    </source>
</evidence>
<comment type="function">
    <text evidence="2">Ferredoxins are iron-sulfur proteins that transfer electrons in a wide variety of metabolic reactions.</text>
</comment>
<dbReference type="Gene3D" id="3.40.50.360">
    <property type="match status" value="1"/>
</dbReference>
<organism evidence="9 10">
    <name type="scientific">[Clostridium] asparagiforme DSM 15981</name>
    <dbReference type="NCBI Taxonomy" id="518636"/>
    <lineage>
        <taxon>Bacteria</taxon>
        <taxon>Bacillati</taxon>
        <taxon>Bacillota</taxon>
        <taxon>Clostridia</taxon>
        <taxon>Lachnospirales</taxon>
        <taxon>Lachnospiraceae</taxon>
        <taxon>Enterocloster</taxon>
    </lineage>
</organism>
<dbReference type="Proteomes" id="UP000004756">
    <property type="component" value="Unassembled WGS sequence"/>
</dbReference>
<evidence type="ECO:0000313" key="10">
    <source>
        <dbReference type="Proteomes" id="UP000004756"/>
    </source>
</evidence>
<comment type="cofactor">
    <cofactor evidence="1">
        <name>[4Fe-4S] cluster</name>
        <dbReference type="ChEBI" id="CHEBI:49883"/>
    </cofactor>
</comment>
<dbReference type="PANTHER" id="PTHR24960:SF79">
    <property type="entry name" value="PHOTOSYSTEM I IRON-SULFUR CENTER"/>
    <property type="match status" value="1"/>
</dbReference>
<keyword evidence="6" id="KW-0408">Iron</keyword>
<protein>
    <recommendedName>
        <fullName evidence="3">Ferredoxin</fullName>
    </recommendedName>
</protein>
<keyword evidence="5" id="KW-0479">Metal-binding</keyword>
<keyword evidence="10" id="KW-1185">Reference proteome</keyword>
<evidence type="ECO:0000256" key="5">
    <source>
        <dbReference type="ARBA" id="ARBA00022723"/>
    </source>
</evidence>
<accession>C0D250</accession>
<dbReference type="GO" id="GO:0046872">
    <property type="term" value="F:metal ion binding"/>
    <property type="evidence" value="ECO:0007669"/>
    <property type="project" value="UniProtKB-KW"/>
</dbReference>
<evidence type="ECO:0000256" key="7">
    <source>
        <dbReference type="ARBA" id="ARBA00023014"/>
    </source>
</evidence>
<evidence type="ECO:0000313" key="9">
    <source>
        <dbReference type="EMBL" id="EEG54590.1"/>
    </source>
</evidence>
<gene>
    <name evidence="9" type="ORF">CLOSTASPAR_03339</name>
</gene>
<dbReference type="Pfam" id="PF13187">
    <property type="entry name" value="Fer4_9"/>
    <property type="match status" value="1"/>
</dbReference>
<evidence type="ECO:0000256" key="6">
    <source>
        <dbReference type="ARBA" id="ARBA00023004"/>
    </source>
</evidence>
<evidence type="ECO:0000256" key="3">
    <source>
        <dbReference type="ARBA" id="ARBA00013529"/>
    </source>
</evidence>
<evidence type="ECO:0000256" key="2">
    <source>
        <dbReference type="ARBA" id="ARBA00003532"/>
    </source>
</evidence>
<dbReference type="InterPro" id="IPR050157">
    <property type="entry name" value="PSI_iron-sulfur_center"/>
</dbReference>
<dbReference type="Gene3D" id="3.30.70.20">
    <property type="match status" value="1"/>
</dbReference>
<dbReference type="HOGENOM" id="CLU_068049_0_0_9"/>
<dbReference type="GO" id="GO:0051539">
    <property type="term" value="F:4 iron, 4 sulfur cluster binding"/>
    <property type="evidence" value="ECO:0007669"/>
    <property type="project" value="UniProtKB-KW"/>
</dbReference>
<feature type="domain" description="4Fe-4S ferredoxin-type" evidence="8">
    <location>
        <begin position="196"/>
        <end position="225"/>
    </location>
</feature>
<comment type="caution">
    <text evidence="9">The sequence shown here is derived from an EMBL/GenBank/DDBJ whole genome shotgun (WGS) entry which is preliminary data.</text>
</comment>
<dbReference type="InterPro" id="IPR047964">
    <property type="entry name" value="EFR1-like"/>
</dbReference>
<dbReference type="InterPro" id="IPR029039">
    <property type="entry name" value="Flavoprotein-like_sf"/>
</dbReference>
<feature type="domain" description="4Fe-4S ferredoxin-type" evidence="8">
    <location>
        <begin position="230"/>
        <end position="253"/>
    </location>
</feature>
<sequence>MYHISEGFVCQEEGIMILYFSGTGNSQYVAVKIAEIIGDGHVFSINRAIKSGEKTVIWSEGPLVFVAPTYSWRLPRVVERWILETDFQGNRDAWFILTCGGSCGNAATYAKKLCAGKNMRYRGLAPVVMPENYVAMFATPDEAKCRAIIEEAEPSIAGLGERIRAGRDFDGQRVSLGGRLESGPVNPLFYALFVNDRGFTVSDRCVSCGKCARRCPLNNIEMADGKPVWKGNCTHCMACIGGCPTAAIEYKSKSRGRHRHYIMDDSLCWNNGGQEK</sequence>
<dbReference type="SUPFAM" id="SSF52218">
    <property type="entry name" value="Flavoproteins"/>
    <property type="match status" value="1"/>
</dbReference>